<name>A0A9W4J100_9EURO</name>
<evidence type="ECO:0000313" key="2">
    <source>
        <dbReference type="Proteomes" id="UP001152649"/>
    </source>
</evidence>
<comment type="caution">
    <text evidence="1">The sequence shown here is derived from an EMBL/GenBank/DDBJ whole genome shotgun (WGS) entry which is preliminary data.</text>
</comment>
<organism evidence="1 2">
    <name type="scientific">Penicillium salamii</name>
    <dbReference type="NCBI Taxonomy" id="1612424"/>
    <lineage>
        <taxon>Eukaryota</taxon>
        <taxon>Fungi</taxon>
        <taxon>Dikarya</taxon>
        <taxon>Ascomycota</taxon>
        <taxon>Pezizomycotina</taxon>
        <taxon>Eurotiomycetes</taxon>
        <taxon>Eurotiomycetidae</taxon>
        <taxon>Eurotiales</taxon>
        <taxon>Aspergillaceae</taxon>
        <taxon>Penicillium</taxon>
    </lineage>
</organism>
<protein>
    <submittedName>
        <fullName evidence="1">Uncharacterized protein</fullName>
    </submittedName>
</protein>
<sequence length="566" mass="64778">MGKREKQQKSQTPLDRLPIERRLAILKFNVEDCKDAIHGRRVPSTFGDRVHQLCIIRGIRYHHGFAQELRGATPEFTRALNAREIMSGIIPTVSKPDEAPYCIWHPDVPSEDTLRALVQRYPDMLYNAARACAVAGYIDLYKELDPLPEVHIAEDAGYASFHKSNRGSQEIYEHILSQPVKYAIMNDYKRTVDVAGRRIAVLNGDTAVCSSLEARYKYSTAGEMCLTERPWVSKSAYFNITEDFGIDDHDCEAPKTPKDDVELLYSPLPADLPLVNKDNLIYLAAYTGDIDRYARLRRPKMLDSEFDIVIRGIYHNAFFAKWWSTQIPEQPQGASEAIIRRAINARRIMSNDLSWVTADIPPRLLPEMIWFPAVAIALTYSKLSYMEPRMYRACLRACIAANYASTWDELLLTPPENVSWFQSPRRPDEPEDPKLWRISRIIAGDFWKEAEQSRNPYFLQEMSTAVPKRPEDGNRDAHWSYHFWADSLYFPHVTPLLCTDEPVQAFSGEGPYDGRDGGIGDADCAVFAMDSIGREILEEEKKKQQSSYFPLEKILDLIEAKQKAHD</sequence>
<dbReference type="OrthoDB" id="4360026at2759"/>
<keyword evidence="2" id="KW-1185">Reference proteome</keyword>
<dbReference type="EMBL" id="CAJVPG010000155">
    <property type="protein sequence ID" value="CAG8364476.1"/>
    <property type="molecule type" value="Genomic_DNA"/>
</dbReference>
<proteinExistence type="predicted"/>
<reference evidence="1" key="1">
    <citation type="submission" date="2021-07" db="EMBL/GenBank/DDBJ databases">
        <authorList>
            <person name="Branca A.L. A."/>
        </authorList>
    </citation>
    <scope>NUCLEOTIDE SEQUENCE</scope>
</reference>
<dbReference type="AlphaFoldDB" id="A0A9W4J100"/>
<dbReference type="Proteomes" id="UP001152649">
    <property type="component" value="Unassembled WGS sequence"/>
</dbReference>
<gene>
    <name evidence="1" type="ORF">PSALAMII_LOCUS4108</name>
</gene>
<evidence type="ECO:0000313" key="1">
    <source>
        <dbReference type="EMBL" id="CAG8364476.1"/>
    </source>
</evidence>
<accession>A0A9W4J100</accession>